<dbReference type="InterPro" id="IPR018641">
    <property type="entry name" value="Trfase_1_rSAM/seldom-assoc"/>
</dbReference>
<gene>
    <name evidence="1" type="ORF">AW10_00760</name>
</gene>
<dbReference type="GO" id="GO:0016740">
    <property type="term" value="F:transferase activity"/>
    <property type="evidence" value="ECO:0007669"/>
    <property type="project" value="UniProtKB-KW"/>
</dbReference>
<keyword evidence="1" id="KW-0808">Transferase</keyword>
<dbReference type="PANTHER" id="PTHR36529">
    <property type="entry name" value="SLL1095 PROTEIN"/>
    <property type="match status" value="1"/>
</dbReference>
<evidence type="ECO:0000313" key="2">
    <source>
        <dbReference type="Proteomes" id="UP000021816"/>
    </source>
</evidence>
<name>A0A011PZC0_9PROT</name>
<dbReference type="PATRIC" id="fig|1454003.3.peg.780"/>
<organism evidence="1 2">
    <name type="scientific">Candidatus Accumulibacter appositus</name>
    <dbReference type="NCBI Taxonomy" id="1454003"/>
    <lineage>
        <taxon>Bacteria</taxon>
        <taxon>Pseudomonadati</taxon>
        <taxon>Pseudomonadota</taxon>
        <taxon>Betaproteobacteria</taxon>
        <taxon>Candidatus Accumulibacter</taxon>
    </lineage>
</organism>
<protein>
    <submittedName>
        <fullName evidence="1">Transferase 1, rSAM/selenodomain-associated</fullName>
    </submittedName>
</protein>
<sequence>MAILRASPEPPTLAVFARAPQAGAAKTRLIPALGAAAAARLQRRLTLHALAMARGAALGGVSLWVAPDGRHRFFRALRRCCAIELREQCGEDLGARMAAAFAAHAGPLLLIGTDCPALQAEHLAAAALALSGEEDEHGDRHDGGNDAVFIPAEDGGYVLVGLRRPQPGLFEGVDWGSDRVMAQTRQRLSALGLRWCELPALWDVDRPADLIRLATLAAFATDSEPTGGRLGTRFGTRLVDPCREAHC</sequence>
<dbReference type="NCBIfam" id="TIGR04282">
    <property type="entry name" value="glyco_like_cofC"/>
    <property type="match status" value="1"/>
</dbReference>
<dbReference type="STRING" id="1454003.AW10_00760"/>
<reference evidence="1 2" key="1">
    <citation type="submission" date="2014-02" db="EMBL/GenBank/DDBJ databases">
        <title>Expanding our view of genomic diversity in Candidatus Accumulibacter clades.</title>
        <authorList>
            <person name="Skennerton C.T."/>
            <person name="Barr J.J."/>
            <person name="Slater F.R."/>
            <person name="Bond P.L."/>
            <person name="Tyson G.W."/>
        </authorList>
    </citation>
    <scope>NUCLEOTIDE SEQUENCE [LARGE SCALE GENOMIC DNA]</scope>
    <source>
        <strain evidence="2">BA-92</strain>
    </source>
</reference>
<comment type="caution">
    <text evidence="1">The sequence shown here is derived from an EMBL/GenBank/DDBJ whole genome shotgun (WGS) entry which is preliminary data.</text>
</comment>
<proteinExistence type="predicted"/>
<dbReference type="Pfam" id="PF09837">
    <property type="entry name" value="DUF2064"/>
    <property type="match status" value="1"/>
</dbReference>
<dbReference type="SUPFAM" id="SSF53448">
    <property type="entry name" value="Nucleotide-diphospho-sugar transferases"/>
    <property type="match status" value="1"/>
</dbReference>
<evidence type="ECO:0000313" key="1">
    <source>
        <dbReference type="EMBL" id="EXI82312.1"/>
    </source>
</evidence>
<dbReference type="InterPro" id="IPR029044">
    <property type="entry name" value="Nucleotide-diphossugar_trans"/>
</dbReference>
<dbReference type="Gene3D" id="3.90.550.10">
    <property type="entry name" value="Spore Coat Polysaccharide Biosynthesis Protein SpsA, Chain A"/>
    <property type="match status" value="1"/>
</dbReference>
<dbReference type="AlphaFoldDB" id="A0A011PZC0"/>
<accession>A0A011PZC0</accession>
<dbReference type="PANTHER" id="PTHR36529:SF1">
    <property type="entry name" value="GLYCOSYLTRANSFERASE"/>
    <property type="match status" value="1"/>
</dbReference>
<dbReference type="EMBL" id="JEMX01000012">
    <property type="protein sequence ID" value="EXI82312.1"/>
    <property type="molecule type" value="Genomic_DNA"/>
</dbReference>
<dbReference type="Proteomes" id="UP000021816">
    <property type="component" value="Unassembled WGS sequence"/>
</dbReference>